<dbReference type="GeneID" id="63863629"/>
<reference evidence="1 2" key="1">
    <citation type="submission" date="2018-02" db="EMBL/GenBank/DDBJ databases">
        <title>The genomes of Aspergillus section Nigri reveals drivers in fungal speciation.</title>
        <authorList>
            <consortium name="DOE Joint Genome Institute"/>
            <person name="Vesth T.C."/>
            <person name="Nybo J."/>
            <person name="Theobald S."/>
            <person name="Brandl J."/>
            <person name="Frisvad J.C."/>
            <person name="Nielsen K.F."/>
            <person name="Lyhne E.K."/>
            <person name="Kogle M.E."/>
            <person name="Kuo A."/>
            <person name="Riley R."/>
            <person name="Clum A."/>
            <person name="Nolan M."/>
            <person name="Lipzen A."/>
            <person name="Salamov A."/>
            <person name="Henrissat B."/>
            <person name="Wiebenga A."/>
            <person name="De vries R.P."/>
            <person name="Grigoriev I.V."/>
            <person name="Mortensen U.H."/>
            <person name="Andersen M.R."/>
            <person name="Baker S.E."/>
        </authorList>
    </citation>
    <scope>NUCLEOTIDE SEQUENCE [LARGE SCALE GENOMIC DNA]</scope>
    <source>
        <strain evidence="1 2">CBS 313.89</strain>
    </source>
</reference>
<accession>A0A8G1RZD8</accession>
<dbReference type="AlphaFoldDB" id="A0A8G1RZD8"/>
<gene>
    <name evidence="1" type="ORF">BO72DRAFT_456787</name>
</gene>
<keyword evidence="2" id="KW-1185">Reference proteome</keyword>
<dbReference type="EMBL" id="KZ824632">
    <property type="protein sequence ID" value="RAK79581.1"/>
    <property type="molecule type" value="Genomic_DNA"/>
</dbReference>
<sequence>MATQDHDQETSLRLRKHCRYNLNTIKNKICQLQTDHIDQHDAQNAGIQHRPMSLESQAELPSFFGAWTEEECWFPPDEEDSEYPTYNPKSDDRLKTMGLHYYLDSYLGGAWPADETSFRILRADPRLKGLYELPSVDGHSWQASLTYIARSDEESRSSPPHFRCLLRSEVAGDERLLQGELITIIDSMINRLSFKSTLPHTIAPQVRILEACFNGENLVVSSTKLYDMMTEDTESLKLFL</sequence>
<protein>
    <submittedName>
        <fullName evidence="1">Uncharacterized protein</fullName>
    </submittedName>
</protein>
<name>A0A8G1RZD8_9EURO</name>
<organism evidence="1 2">
    <name type="scientific">Aspergillus fijiensis CBS 313.89</name>
    <dbReference type="NCBI Taxonomy" id="1448319"/>
    <lineage>
        <taxon>Eukaryota</taxon>
        <taxon>Fungi</taxon>
        <taxon>Dikarya</taxon>
        <taxon>Ascomycota</taxon>
        <taxon>Pezizomycotina</taxon>
        <taxon>Eurotiomycetes</taxon>
        <taxon>Eurotiomycetidae</taxon>
        <taxon>Eurotiales</taxon>
        <taxon>Aspergillaceae</taxon>
        <taxon>Aspergillus</taxon>
    </lineage>
</organism>
<proteinExistence type="predicted"/>
<dbReference type="RefSeq" id="XP_040803591.1">
    <property type="nucleotide sequence ID" value="XM_040946296.1"/>
</dbReference>
<dbReference type="VEuPathDB" id="FungiDB:BO72DRAFT_456787"/>
<dbReference type="Proteomes" id="UP000249789">
    <property type="component" value="Unassembled WGS sequence"/>
</dbReference>
<evidence type="ECO:0000313" key="2">
    <source>
        <dbReference type="Proteomes" id="UP000249789"/>
    </source>
</evidence>
<evidence type="ECO:0000313" key="1">
    <source>
        <dbReference type="EMBL" id="RAK79581.1"/>
    </source>
</evidence>
<dbReference type="OrthoDB" id="4453902at2759"/>